<dbReference type="InterPro" id="IPR007848">
    <property type="entry name" value="Small_mtfrase_dom"/>
</dbReference>
<dbReference type="GO" id="GO:0003676">
    <property type="term" value="F:nucleic acid binding"/>
    <property type="evidence" value="ECO:0007669"/>
    <property type="project" value="InterPro"/>
</dbReference>
<dbReference type="InterPro" id="IPR017127">
    <property type="entry name" value="Ribosome_uL3_MTase"/>
</dbReference>
<dbReference type="PROSITE" id="PS00092">
    <property type="entry name" value="N6_MTASE"/>
    <property type="match status" value="1"/>
</dbReference>
<dbReference type="GO" id="GO:0005840">
    <property type="term" value="C:ribosome"/>
    <property type="evidence" value="ECO:0007669"/>
    <property type="project" value="UniProtKB-KW"/>
</dbReference>
<dbReference type="PANTHER" id="PTHR47806:SF1">
    <property type="entry name" value="RIBOSOMAL PROTEIN UL3 GLUTAMINE METHYLTRANSFERASE"/>
    <property type="match status" value="1"/>
</dbReference>
<accession>A0A3B0YMN1</accession>
<sequence>MSVISIYYEDMMSGQSITIRKAVELAAQELDQQGVYFGHGTDNAFDEALSLVLYVLGLDYTISNDALDASVSVLDLEKIREIIGLRISSRTPAPYLTHRTWFMGLELYVDERVLVPRSPLAELIYEQYRPWLVKRSGLKILDLCTGGGCIAIASAVAIEDSLVVAADISEQALEVCRKNIDKHDLQHRIESIQSDLFSNLGQQKFDLIVTNPPYVPQQARQELPQEYLHEPDIGLYSGETGLDIPLKILRHAQQYLNEGGILIMEVGESQQRLMETVPELAMTWLEFEYGGEGVCVVEQKDLLHDF</sequence>
<dbReference type="Pfam" id="PF05175">
    <property type="entry name" value="MTS"/>
    <property type="match status" value="1"/>
</dbReference>
<dbReference type="PANTHER" id="PTHR47806">
    <property type="entry name" value="50S RIBOSOMAL PROTEIN L3 GLUTAMINE METHYLTRANSFERASE"/>
    <property type="match status" value="1"/>
</dbReference>
<gene>
    <name evidence="5" type="ORF">MNBD_GAMMA12-1013</name>
</gene>
<dbReference type="CDD" id="cd02440">
    <property type="entry name" value="AdoMet_MTases"/>
    <property type="match status" value="1"/>
</dbReference>
<keyword evidence="3" id="KW-0949">S-adenosyl-L-methionine</keyword>
<dbReference type="NCBIfam" id="TIGR03533">
    <property type="entry name" value="L3_gln_methyl"/>
    <property type="match status" value="1"/>
</dbReference>
<organism evidence="5">
    <name type="scientific">hydrothermal vent metagenome</name>
    <dbReference type="NCBI Taxonomy" id="652676"/>
    <lineage>
        <taxon>unclassified sequences</taxon>
        <taxon>metagenomes</taxon>
        <taxon>ecological metagenomes</taxon>
    </lineage>
</organism>
<dbReference type="GO" id="GO:0032259">
    <property type="term" value="P:methylation"/>
    <property type="evidence" value="ECO:0007669"/>
    <property type="project" value="UniProtKB-KW"/>
</dbReference>
<feature type="domain" description="Methyltransferase small" evidence="4">
    <location>
        <begin position="135"/>
        <end position="223"/>
    </location>
</feature>
<keyword evidence="2 5" id="KW-0808">Transferase</keyword>
<dbReference type="SUPFAM" id="SSF53335">
    <property type="entry name" value="S-adenosyl-L-methionine-dependent methyltransferases"/>
    <property type="match status" value="1"/>
</dbReference>
<dbReference type="EMBL" id="UOFL01000238">
    <property type="protein sequence ID" value="VAW82168.1"/>
    <property type="molecule type" value="Genomic_DNA"/>
</dbReference>
<evidence type="ECO:0000256" key="1">
    <source>
        <dbReference type="ARBA" id="ARBA00022603"/>
    </source>
</evidence>
<dbReference type="Gene3D" id="3.40.50.150">
    <property type="entry name" value="Vaccinia Virus protein VP39"/>
    <property type="match status" value="1"/>
</dbReference>
<keyword evidence="5" id="KW-0687">Ribonucleoprotein</keyword>
<name>A0A3B0YMN1_9ZZZZ</name>
<dbReference type="PIRSF" id="PIRSF037167">
    <property type="entry name" value="Mtase_YfcB_prd"/>
    <property type="match status" value="1"/>
</dbReference>
<keyword evidence="1 5" id="KW-0489">Methyltransferase</keyword>
<proteinExistence type="predicted"/>
<protein>
    <submittedName>
        <fullName evidence="5">Ribosomal protein L3 N(5)-glutamine methyltransferase</fullName>
        <ecNumber evidence="5">2.1.1.298</ecNumber>
    </submittedName>
</protein>
<keyword evidence="5" id="KW-0689">Ribosomal protein</keyword>
<dbReference type="InterPro" id="IPR002052">
    <property type="entry name" value="DNA_methylase_N6_adenine_CS"/>
</dbReference>
<reference evidence="5" key="1">
    <citation type="submission" date="2018-06" db="EMBL/GenBank/DDBJ databases">
        <authorList>
            <person name="Zhirakovskaya E."/>
        </authorList>
    </citation>
    <scope>NUCLEOTIDE SEQUENCE</scope>
</reference>
<dbReference type="GO" id="GO:0005829">
    <property type="term" value="C:cytosol"/>
    <property type="evidence" value="ECO:0007669"/>
    <property type="project" value="TreeGrafter"/>
</dbReference>
<evidence type="ECO:0000259" key="4">
    <source>
        <dbReference type="Pfam" id="PF05175"/>
    </source>
</evidence>
<evidence type="ECO:0000256" key="3">
    <source>
        <dbReference type="ARBA" id="ARBA00022691"/>
    </source>
</evidence>
<dbReference type="GO" id="GO:0036009">
    <property type="term" value="F:protein-glutamine N-methyltransferase activity"/>
    <property type="evidence" value="ECO:0007669"/>
    <property type="project" value="InterPro"/>
</dbReference>
<dbReference type="NCBIfam" id="TIGR00536">
    <property type="entry name" value="hemK_fam"/>
    <property type="match status" value="1"/>
</dbReference>
<evidence type="ECO:0000256" key="2">
    <source>
        <dbReference type="ARBA" id="ARBA00022679"/>
    </source>
</evidence>
<dbReference type="AlphaFoldDB" id="A0A3B0YMN1"/>
<dbReference type="InterPro" id="IPR029063">
    <property type="entry name" value="SAM-dependent_MTases_sf"/>
</dbReference>
<dbReference type="EC" id="2.1.1.298" evidence="5"/>
<dbReference type="InterPro" id="IPR004556">
    <property type="entry name" value="HemK-like"/>
</dbReference>
<evidence type="ECO:0000313" key="5">
    <source>
        <dbReference type="EMBL" id="VAW82168.1"/>
    </source>
</evidence>